<dbReference type="CDD" id="cd00818">
    <property type="entry name" value="IleRS_core"/>
    <property type="match status" value="1"/>
</dbReference>
<keyword evidence="6 13" id="KW-0547">Nucleotide-binding</keyword>
<evidence type="ECO:0000256" key="8">
    <source>
        <dbReference type="ARBA" id="ARBA00022917"/>
    </source>
</evidence>
<organism evidence="17 18">
    <name type="scientific">Sulfobacillus acidophilus</name>
    <dbReference type="NCBI Taxonomy" id="53633"/>
    <lineage>
        <taxon>Bacteria</taxon>
        <taxon>Bacillati</taxon>
        <taxon>Bacillota</taxon>
        <taxon>Clostridia</taxon>
        <taxon>Eubacteriales</taxon>
        <taxon>Clostridiales Family XVII. Incertae Sedis</taxon>
        <taxon>Sulfobacillus</taxon>
    </lineage>
</organism>
<dbReference type="InterPro" id="IPR009080">
    <property type="entry name" value="tRNAsynth_Ia_anticodon-bd"/>
</dbReference>
<dbReference type="PANTHER" id="PTHR42780:SF1">
    <property type="entry name" value="ISOLEUCINE--TRNA LIGASE, CYTOPLASMIC"/>
    <property type="match status" value="1"/>
</dbReference>
<evidence type="ECO:0000256" key="14">
    <source>
        <dbReference type="SAM" id="MobiDB-lite"/>
    </source>
</evidence>
<dbReference type="PRINTS" id="PR00984">
    <property type="entry name" value="TRNASYNTHILE"/>
</dbReference>
<evidence type="ECO:0000256" key="13">
    <source>
        <dbReference type="RuleBase" id="RU363035"/>
    </source>
</evidence>
<evidence type="ECO:0000256" key="11">
    <source>
        <dbReference type="ARBA" id="ARBA00048359"/>
    </source>
</evidence>
<evidence type="ECO:0000256" key="5">
    <source>
        <dbReference type="ARBA" id="ARBA00022598"/>
    </source>
</evidence>
<dbReference type="EC" id="6.1.1.5" evidence="2 12"/>
<evidence type="ECO:0000256" key="1">
    <source>
        <dbReference type="ARBA" id="ARBA00007078"/>
    </source>
</evidence>
<keyword evidence="8 13" id="KW-0648">Protein biosynthesis</keyword>
<evidence type="ECO:0000313" key="17">
    <source>
        <dbReference type="EMBL" id="MBN4077467.1"/>
    </source>
</evidence>
<comment type="function">
    <text evidence="10">Catalyzes the attachment of isoleucine to tRNA(Ile). As IleRS can inadvertently accommodate and process structurally similar amino acids such as valine, to avoid such errors it has two additional distinct tRNA(Ile)-dependent editing activities. One activity is designated as 'pretransfer' editing and involves the hydrolysis of activated Val-AMP. The other activity is designated 'posttransfer' editing and involves deacylation of mischarged Val-tRNA(Ile).</text>
</comment>
<feature type="region of interest" description="Disordered" evidence="14">
    <location>
        <begin position="235"/>
        <end position="257"/>
    </location>
</feature>
<dbReference type="PANTHER" id="PTHR42780">
    <property type="entry name" value="SOLEUCYL-TRNA SYNTHETASE"/>
    <property type="match status" value="1"/>
</dbReference>
<dbReference type="InterPro" id="IPR014729">
    <property type="entry name" value="Rossmann-like_a/b/a_fold"/>
</dbReference>
<dbReference type="InterPro" id="IPR001412">
    <property type="entry name" value="aa-tRNA-synth_I_CS"/>
</dbReference>
<sequence>MAFKKVSQNISFAQKEHEVLDFWQKSQVFKRSIEQRDSKSNENAYVFYDGPPFATGLPHYGHLVASTIKDVVPRYWTMRGKKVERRFGWDTHGLPVEMETEKRLGISGPTAIREYGVAKFNEACRSGVLKHTKEWRQTITRLGRFVDFDNDYKTMDPSFMESVWWVFGQLWQKDLVYQGFRVMPYSWRLSTPLSNFEANMDYRNVQDPAVTVKMPLKSNVIPHGAQRLNSAESYHEAIDTKKDSPGSGPGAGFLSSSSLRDDSCIRNDSIEHNDCLLVWTTTPWTLPSNLAVAVGSKITYVRAKKAGDNQVYILAKGRLEAVLGKNAEILSEFLGKELVGQSYEPLFNYFKDNKNSFQVVESNHVTTEDGTGLVHMAPAFGQDDYEVCLKNGIDLVDPVNEEGVFDGTVSDFAGQNVKDADPKIIKHLKENGKLLRHDTIQHSYPYCWRSNTPLIYKAVPVWLVSVTKIKEQMVKHNESIHWVPSAVGQKRFGNWLKDAQDWSISRNRFWGTPIPIWICEKCGEKTCISSVASLEEKSGAKVSDLHSHFIDKITFDCQKCTGKMSRIPEVFDCWFDAGSMPYAQNHYPFENKEKFESQYPAQFIAEGLDQTRGWFYTLLVLSTALFDKPPFKNVVVNGLVLAQDGSKMSKSKQNYPDPNLVLEKYGADALRAYLINSPVVRAEPLMFSEVGVREVVRMVMLPIYHAWSFFTQYANIDGWEPKVGMKNAPNIKDRPEIDRWILSKLQSLIDETNKQMEGYFLYKVIPPMIGFIDDLTNWYIRRSRRRFWRNAADKGA</sequence>
<evidence type="ECO:0000256" key="9">
    <source>
        <dbReference type="ARBA" id="ARBA00023146"/>
    </source>
</evidence>
<evidence type="ECO:0000256" key="3">
    <source>
        <dbReference type="ARBA" id="ARBA00022009"/>
    </source>
</evidence>
<evidence type="ECO:0000256" key="6">
    <source>
        <dbReference type="ARBA" id="ARBA00022741"/>
    </source>
</evidence>
<dbReference type="InterPro" id="IPR009008">
    <property type="entry name" value="Val/Leu/Ile-tRNA-synth_edit"/>
</dbReference>
<evidence type="ECO:0000256" key="4">
    <source>
        <dbReference type="ARBA" id="ARBA00022490"/>
    </source>
</evidence>
<dbReference type="Pfam" id="PF00133">
    <property type="entry name" value="tRNA-synt_1"/>
    <property type="match status" value="1"/>
</dbReference>
<dbReference type="NCBIfam" id="TIGR00392">
    <property type="entry name" value="ileS"/>
    <property type="match status" value="1"/>
</dbReference>
<dbReference type="SUPFAM" id="SSF47323">
    <property type="entry name" value="Anticodon-binding domain of a subclass of class I aminoacyl-tRNA synthetases"/>
    <property type="match status" value="1"/>
</dbReference>
<dbReference type="InterPro" id="IPR023586">
    <property type="entry name" value="Ile-tRNA-ligase_type2"/>
</dbReference>
<comment type="similarity">
    <text evidence="1">Belongs to the class-I aminoacyl-tRNA synthetase family. IleS type 2 subfamily.</text>
</comment>
<feature type="domain" description="Aminoacyl-tRNA synthetase class Ia" evidence="15">
    <location>
        <begin position="19"/>
        <end position="683"/>
    </location>
</feature>
<keyword evidence="5 13" id="KW-0436">Ligase</keyword>
<evidence type="ECO:0000259" key="16">
    <source>
        <dbReference type="Pfam" id="PF08264"/>
    </source>
</evidence>
<evidence type="ECO:0000256" key="12">
    <source>
        <dbReference type="NCBIfam" id="TIGR00392"/>
    </source>
</evidence>
<dbReference type="SUPFAM" id="SSF50677">
    <property type="entry name" value="ValRS/IleRS/LeuRS editing domain"/>
    <property type="match status" value="1"/>
</dbReference>
<accession>A0ABS3AVS7</accession>
<keyword evidence="7 13" id="KW-0067">ATP-binding</keyword>
<evidence type="ECO:0000259" key="15">
    <source>
        <dbReference type="Pfam" id="PF00133"/>
    </source>
</evidence>
<dbReference type="Proteomes" id="UP000765003">
    <property type="component" value="Unassembled WGS sequence"/>
</dbReference>
<comment type="catalytic activity">
    <reaction evidence="11">
        <text>tRNA(Ile) + L-isoleucine + ATP = L-isoleucyl-tRNA(Ile) + AMP + diphosphate</text>
        <dbReference type="Rhea" id="RHEA:11060"/>
        <dbReference type="Rhea" id="RHEA-COMP:9666"/>
        <dbReference type="Rhea" id="RHEA-COMP:9695"/>
        <dbReference type="ChEBI" id="CHEBI:30616"/>
        <dbReference type="ChEBI" id="CHEBI:33019"/>
        <dbReference type="ChEBI" id="CHEBI:58045"/>
        <dbReference type="ChEBI" id="CHEBI:78442"/>
        <dbReference type="ChEBI" id="CHEBI:78528"/>
        <dbReference type="ChEBI" id="CHEBI:456215"/>
        <dbReference type="EC" id="6.1.1.5"/>
    </reaction>
</comment>
<keyword evidence="18" id="KW-1185">Reference proteome</keyword>
<dbReference type="Pfam" id="PF08264">
    <property type="entry name" value="Anticodon_1"/>
    <property type="match status" value="1"/>
</dbReference>
<evidence type="ECO:0000313" key="18">
    <source>
        <dbReference type="Proteomes" id="UP000765003"/>
    </source>
</evidence>
<name>A0ABS3AVS7_9FIRM</name>
<dbReference type="InterPro" id="IPR002300">
    <property type="entry name" value="aa-tRNA-synth_Ia"/>
</dbReference>
<feature type="compositionally biased region" description="Basic and acidic residues" evidence="14">
    <location>
        <begin position="235"/>
        <end position="244"/>
    </location>
</feature>
<evidence type="ECO:0000256" key="7">
    <source>
        <dbReference type="ARBA" id="ARBA00022840"/>
    </source>
</evidence>
<evidence type="ECO:0000256" key="2">
    <source>
        <dbReference type="ARBA" id="ARBA00013165"/>
    </source>
</evidence>
<keyword evidence="9 13" id="KW-0030">Aminoacyl-tRNA synthetase</keyword>
<dbReference type="EMBL" id="JAFITA010000015">
    <property type="protein sequence ID" value="MBN4077467.1"/>
    <property type="molecule type" value="Genomic_DNA"/>
</dbReference>
<dbReference type="SUPFAM" id="SSF52374">
    <property type="entry name" value="Nucleotidylyl transferase"/>
    <property type="match status" value="1"/>
</dbReference>
<dbReference type="PROSITE" id="PS00178">
    <property type="entry name" value="AA_TRNA_LIGASE_I"/>
    <property type="match status" value="1"/>
</dbReference>
<feature type="non-terminal residue" evidence="17">
    <location>
        <position position="796"/>
    </location>
</feature>
<keyword evidence="4" id="KW-0963">Cytoplasm</keyword>
<dbReference type="InterPro" id="IPR013155">
    <property type="entry name" value="M/V/L/I-tRNA-synth_anticd-bd"/>
</dbReference>
<reference evidence="17" key="1">
    <citation type="submission" date="2021-02" db="EMBL/GenBank/DDBJ databases">
        <title>Activity-based single-cell genomes from oceanic crustal fluid captures similar information to metagenomic and metatranscriptomic surveys with orders of magnitude less sampling.</title>
        <authorList>
            <person name="D'Angelo T.S."/>
            <person name="Orcutt B.N."/>
        </authorList>
    </citation>
    <scope>NUCLEOTIDE SEQUENCE [LARGE SCALE GENOMIC DNA]</scope>
    <source>
        <strain evidence="17">AH-315-E05</strain>
    </source>
</reference>
<protein>
    <recommendedName>
        <fullName evidence="3 12">Isoleucine--tRNA ligase</fullName>
        <ecNumber evidence="2 12">6.1.1.5</ecNumber>
    </recommendedName>
</protein>
<comment type="caution">
    <text evidence="17">The sequence shown here is derived from an EMBL/GenBank/DDBJ whole genome shotgun (WGS) entry which is preliminary data.</text>
</comment>
<evidence type="ECO:0000256" key="10">
    <source>
        <dbReference type="ARBA" id="ARBA00025217"/>
    </source>
</evidence>
<dbReference type="InterPro" id="IPR002301">
    <property type="entry name" value="Ile-tRNA-ligase"/>
</dbReference>
<proteinExistence type="inferred from homology"/>
<dbReference type="Gene3D" id="3.40.50.620">
    <property type="entry name" value="HUPs"/>
    <property type="match status" value="2"/>
</dbReference>
<gene>
    <name evidence="17" type="ORF">JYT19_00995</name>
</gene>
<feature type="domain" description="Methionyl/Valyl/Leucyl/Isoleucyl-tRNA synthetase anticodon-binding" evidence="16">
    <location>
        <begin position="738"/>
        <end position="792"/>
    </location>
</feature>
<dbReference type="GO" id="GO:0004822">
    <property type="term" value="F:isoleucine-tRNA ligase activity"/>
    <property type="evidence" value="ECO:0007669"/>
    <property type="project" value="UniProtKB-EC"/>
</dbReference>
<dbReference type="Gene3D" id="1.10.730.10">
    <property type="entry name" value="Isoleucyl-tRNA Synthetase, Domain 1"/>
    <property type="match status" value="1"/>
</dbReference>